<dbReference type="EMBL" id="CP158255">
    <property type="protein sequence ID" value="XDJ49374.1"/>
    <property type="molecule type" value="Genomic_DNA"/>
</dbReference>
<evidence type="ECO:0000313" key="2">
    <source>
        <dbReference type="EMBL" id="XDJ47329.1"/>
    </source>
</evidence>
<name>A0AB39CZ36_9BURK</name>
<dbReference type="Gene3D" id="3.40.50.2000">
    <property type="entry name" value="Glycogen Phosphorylase B"/>
    <property type="match status" value="2"/>
</dbReference>
<organism evidence="2">
    <name type="scientific">Castellaniella ginsengisoli</name>
    <dbReference type="NCBI Taxonomy" id="546114"/>
    <lineage>
        <taxon>Bacteria</taxon>
        <taxon>Pseudomonadati</taxon>
        <taxon>Pseudomonadota</taxon>
        <taxon>Betaproteobacteria</taxon>
        <taxon>Burkholderiales</taxon>
        <taxon>Alcaligenaceae</taxon>
        <taxon>Castellaniella</taxon>
    </lineage>
</organism>
<evidence type="ECO:0000259" key="1">
    <source>
        <dbReference type="Pfam" id="PF13439"/>
    </source>
</evidence>
<proteinExistence type="predicted"/>
<accession>A0AB39CZ36</accession>
<gene>
    <name evidence="2" type="ORF">ABRZ04_13700</name>
    <name evidence="4" type="ORF">ABRZ07_05710</name>
    <name evidence="3" type="ORF">ABRZ09_08900</name>
</gene>
<dbReference type="GO" id="GO:0016757">
    <property type="term" value="F:glycosyltransferase activity"/>
    <property type="evidence" value="ECO:0007669"/>
    <property type="project" value="UniProtKB-KW"/>
</dbReference>
<protein>
    <submittedName>
        <fullName evidence="2">Glycosyltransferase</fullName>
        <ecNumber evidence="2">2.4.-.-</ecNumber>
    </submittedName>
</protein>
<evidence type="ECO:0000313" key="3">
    <source>
        <dbReference type="EMBL" id="XDJ49374.1"/>
    </source>
</evidence>
<dbReference type="EMBL" id="CP158254">
    <property type="protein sequence ID" value="XDJ47329.1"/>
    <property type="molecule type" value="Genomic_DNA"/>
</dbReference>
<reference evidence="2" key="1">
    <citation type="submission" date="2024-05" db="EMBL/GenBank/DDBJ databases">
        <authorList>
            <person name="Luo Y.-C."/>
            <person name="Nicholds J."/>
            <person name="Mortimer T."/>
            <person name="Maboni G."/>
        </authorList>
    </citation>
    <scope>NUCLEOTIDE SEQUENCE</scope>
    <source>
        <strain evidence="4">141555</strain>
        <strain evidence="3">151108</strain>
        <strain evidence="2">151836</strain>
    </source>
</reference>
<dbReference type="PANTHER" id="PTHR12526:SF630">
    <property type="entry name" value="GLYCOSYLTRANSFERASE"/>
    <property type="match status" value="1"/>
</dbReference>
<sequence>MERSDVSGMAGGSMSMQVAKPVLFVTTTLGTGGAEQMLLKILQRLDRNQFSPVVVSLLDEGTVGEKIGELGIPVVCLRMDSLLRILMAPFALARLIRQYRFELIQGWMYHGNLLAWFGRLLANSRASLGFGIRQSLYGLARERLNTRWVIRANSWLSRWARGCVFNSQFSLDTHKEFGFCGRSMTVIPNGFDLKEFAPCAEKRLTVRTSLGLENSLVIGMVARFHPIKAHHDFLQAAAIVHQHKPKAKFVLVGTGVTERNEQLMTWIADLGLTGSVQLLGERSDIADLNNAFDVACLASRAEAFPNAVGESMACGVPCVVTHVGECAEIVGRTGRVVEAGRPDLLAGALLELLNMTLAERHVLGRAARERVIDRFDMDHIAHQYEKCFREFISETKEDEKRG</sequence>
<keyword evidence="2" id="KW-0808">Transferase</keyword>
<dbReference type="EMBL" id="CP158267">
    <property type="protein sequence ID" value="XDJ80999.1"/>
    <property type="molecule type" value="Genomic_DNA"/>
</dbReference>
<dbReference type="RefSeq" id="WP_368639820.1">
    <property type="nucleotide sequence ID" value="NZ_CP158254.1"/>
</dbReference>
<dbReference type="Pfam" id="PF13439">
    <property type="entry name" value="Glyco_transf_4"/>
    <property type="match status" value="1"/>
</dbReference>
<dbReference type="Pfam" id="PF13692">
    <property type="entry name" value="Glyco_trans_1_4"/>
    <property type="match status" value="1"/>
</dbReference>
<dbReference type="InterPro" id="IPR028098">
    <property type="entry name" value="Glyco_trans_4-like_N"/>
</dbReference>
<keyword evidence="2" id="KW-0328">Glycosyltransferase</keyword>
<dbReference type="EC" id="2.4.-.-" evidence="2"/>
<evidence type="ECO:0000313" key="4">
    <source>
        <dbReference type="EMBL" id="XDJ80999.1"/>
    </source>
</evidence>
<dbReference type="AlphaFoldDB" id="A0AB39CZ36"/>
<feature type="domain" description="Glycosyltransferase subfamily 4-like N-terminal" evidence="1">
    <location>
        <begin position="32"/>
        <end position="194"/>
    </location>
</feature>
<dbReference type="SUPFAM" id="SSF53756">
    <property type="entry name" value="UDP-Glycosyltransferase/glycogen phosphorylase"/>
    <property type="match status" value="1"/>
</dbReference>
<dbReference type="PANTHER" id="PTHR12526">
    <property type="entry name" value="GLYCOSYLTRANSFERASE"/>
    <property type="match status" value="1"/>
</dbReference>